<gene>
    <name evidence="2" type="ORF">Q763_05310</name>
</gene>
<accession>A0A0A2M2F4</accession>
<proteinExistence type="predicted"/>
<feature type="chain" id="PRO_5002002779" evidence="1">
    <location>
        <begin position="20"/>
        <end position="144"/>
    </location>
</feature>
<evidence type="ECO:0000313" key="2">
    <source>
        <dbReference type="EMBL" id="KGO82520.1"/>
    </source>
</evidence>
<dbReference type="AlphaFoldDB" id="A0A0A2M2F4"/>
<dbReference type="RefSeq" id="WP_035131920.1">
    <property type="nucleotide sequence ID" value="NZ_JRLV01000005.1"/>
</dbReference>
<dbReference type="Proteomes" id="UP000030129">
    <property type="component" value="Unassembled WGS sequence"/>
</dbReference>
<sequence length="144" mass="16344">MRKYYTLLLLLFTIAAASAQSFGRSELKIDGTYDINMLIYDVWLRQGTTANITMRFNQTPEGIAKALEMVNKMLNENGHFVENPDIFNSFEGKDLDRKNPDKIHYSVQAGNSRINEGWVLDDGSVLQLLLGACNYEVNVLNAYK</sequence>
<feature type="signal peptide" evidence="1">
    <location>
        <begin position="1"/>
        <end position="19"/>
    </location>
</feature>
<dbReference type="EMBL" id="JRLV01000005">
    <property type="protein sequence ID" value="KGO82520.1"/>
    <property type="molecule type" value="Genomic_DNA"/>
</dbReference>
<evidence type="ECO:0000313" key="3">
    <source>
        <dbReference type="Proteomes" id="UP000030129"/>
    </source>
</evidence>
<evidence type="ECO:0000256" key="1">
    <source>
        <dbReference type="SAM" id="SignalP"/>
    </source>
</evidence>
<protein>
    <submittedName>
        <fullName evidence="2">Uncharacterized protein</fullName>
    </submittedName>
</protein>
<reference evidence="2 3" key="1">
    <citation type="submission" date="2013-09" db="EMBL/GenBank/DDBJ databases">
        <authorList>
            <person name="Zeng Z."/>
            <person name="Chen C."/>
        </authorList>
    </citation>
    <scope>NUCLEOTIDE SEQUENCE [LARGE SCALE GENOMIC DNA]</scope>
    <source>
        <strain evidence="2 3">F44-8</strain>
    </source>
</reference>
<keyword evidence="3" id="KW-1185">Reference proteome</keyword>
<name>A0A0A2M2F4_9FLAO</name>
<comment type="caution">
    <text evidence="2">The sequence shown here is derived from an EMBL/GenBank/DDBJ whole genome shotgun (WGS) entry which is preliminary data.</text>
</comment>
<keyword evidence="1" id="KW-0732">Signal</keyword>
<organism evidence="2 3">
    <name type="scientific">Flavobacterium beibuense F44-8</name>
    <dbReference type="NCBI Taxonomy" id="1406840"/>
    <lineage>
        <taxon>Bacteria</taxon>
        <taxon>Pseudomonadati</taxon>
        <taxon>Bacteroidota</taxon>
        <taxon>Flavobacteriia</taxon>
        <taxon>Flavobacteriales</taxon>
        <taxon>Flavobacteriaceae</taxon>
        <taxon>Flavobacterium</taxon>
    </lineage>
</organism>